<feature type="transmembrane region" description="Helical" evidence="21">
    <location>
        <begin position="794"/>
        <end position="814"/>
    </location>
</feature>
<evidence type="ECO:0000256" key="9">
    <source>
        <dbReference type="ARBA" id="ARBA00022729"/>
    </source>
</evidence>
<evidence type="ECO:0000256" key="7">
    <source>
        <dbReference type="ARBA" id="ARBA00022692"/>
    </source>
</evidence>
<dbReference type="CTD" id="42481"/>
<keyword evidence="13 21" id="KW-1133">Transmembrane helix</keyword>
<dbReference type="NCBIfam" id="TIGR00845">
    <property type="entry name" value="caca"/>
    <property type="match status" value="1"/>
</dbReference>
<feature type="chain" id="PRO_5035268054" description="Calx-beta domain-containing protein" evidence="22">
    <location>
        <begin position="18"/>
        <end position="860"/>
    </location>
</feature>
<dbReference type="GO" id="GO:0005516">
    <property type="term" value="F:calmodulin binding"/>
    <property type="evidence" value="ECO:0007669"/>
    <property type="project" value="UniProtKB-KW"/>
</dbReference>
<dbReference type="GO" id="GO:0007154">
    <property type="term" value="P:cell communication"/>
    <property type="evidence" value="ECO:0007669"/>
    <property type="project" value="InterPro"/>
</dbReference>
<organism evidence="24 25">
    <name type="scientific">Cimex lectularius</name>
    <name type="common">Bed bug</name>
    <name type="synonym">Acanthia lectularia</name>
    <dbReference type="NCBI Taxonomy" id="79782"/>
    <lineage>
        <taxon>Eukaryota</taxon>
        <taxon>Metazoa</taxon>
        <taxon>Ecdysozoa</taxon>
        <taxon>Arthropoda</taxon>
        <taxon>Hexapoda</taxon>
        <taxon>Insecta</taxon>
        <taxon>Pterygota</taxon>
        <taxon>Neoptera</taxon>
        <taxon>Paraneoptera</taxon>
        <taxon>Hemiptera</taxon>
        <taxon>Heteroptera</taxon>
        <taxon>Panheteroptera</taxon>
        <taxon>Cimicomorpha</taxon>
        <taxon>Cimicidae</taxon>
        <taxon>Cimex</taxon>
    </lineage>
</organism>
<dbReference type="Pfam" id="PF01699">
    <property type="entry name" value="Na_Ca_ex"/>
    <property type="match status" value="2"/>
</dbReference>
<keyword evidence="17" id="KW-0325">Glycoprotein</keyword>
<protein>
    <recommendedName>
        <fullName evidence="23">Calx-beta domain-containing protein</fullName>
    </recommendedName>
</protein>
<evidence type="ECO:0000256" key="14">
    <source>
        <dbReference type="ARBA" id="ARBA00023053"/>
    </source>
</evidence>
<keyword evidence="4" id="KW-0050">Antiport</keyword>
<dbReference type="GO" id="GO:0098703">
    <property type="term" value="P:calcium ion import across plasma membrane"/>
    <property type="evidence" value="ECO:0007669"/>
    <property type="project" value="TreeGrafter"/>
</dbReference>
<proteinExistence type="inferred from homology"/>
<comment type="similarity">
    <text evidence="2">Belongs to the Ca(2+):cation antiporter (CaCA) (TC 2.A.19) family. SLC8 subfamily.</text>
</comment>
<dbReference type="Proteomes" id="UP000494040">
    <property type="component" value="Unassembled WGS sequence"/>
</dbReference>
<evidence type="ECO:0000256" key="16">
    <source>
        <dbReference type="ARBA" id="ARBA00023136"/>
    </source>
</evidence>
<dbReference type="GO" id="GO:0042383">
    <property type="term" value="C:sarcolemma"/>
    <property type="evidence" value="ECO:0007669"/>
    <property type="project" value="TreeGrafter"/>
</dbReference>
<dbReference type="GO" id="GO:0005432">
    <property type="term" value="F:calcium:sodium antiporter activity"/>
    <property type="evidence" value="ECO:0007669"/>
    <property type="project" value="InterPro"/>
</dbReference>
<sequence length="860" mass="94668">MWFVVLSFAAGAATVTASDVDSNETGQCQEGLIVPLWEPTTNLTTSDRIFRGSVYFFALMYLFLGVSIISDRFMSAIEVITSQEKKVSIKSKGERKTMLVRVWNETVANLTLMALGSSAPEIMLSVIEIWAKNFQAGDLGPGTIVGSAAYNLFVIIAICVSVIPNGESRTIKHLSVFFVTATWSIFAYIWLYVILAVSSKGVVDVWEGLLTFIFFPLTVLTAFIADKKIPIHKIPLKLIRRFKSHSAVGAVESVDMELSKSDYDDFEEMLENARQQSATLLKDLRKEFPDKSMAELKTLAKEKMEQSGPKSRAFYRIQATRSITGGSISQRGVKEPTPVEEKISIAEVKDDNTYVRFEKEEHTVLENIGTFVVKIVLDGPPLTVPLMVDYQSEDGSAQAGSDYMAVSGTLIFKPGQKEQLFKIKIIDDDVFEEDEHFFVRLSNVRVQGAKANGLNTTFKLGEPSVTKINILDDDHSGVFGFPEASVEVSESVGVYEIVVERKTGARGRVKVPYYTEDGTAKAGKDYIDLKGTLLFDNNESRKIIPLRVISENSYERNSTLTVHLSKPVIETSTNPLRSSFRGHQSPNAEKVALEGLPVLGEVSVLHITIKESLEFKDTVDMLVETRASPFIVGTTSWGEQFADAIKVKGGDDDDGEPPSCFDYFLHVLTIFWKILFAFVPPTEMLHGWLCFWVSILWIGVLTATIGDVASAFGCTVGIEDQVTAISLVALGTSLPDTFASKVSAIQDSTADNSIGNVTGSNAVNVFLGIGIAWSIAAIYHSFHGNAFIVPPGNLAFSVTIFCTEALIAITIIVMRRCKFIGGELGGATIPKYLTSLFFFSLWVFYVVMSTLEVYHVIEGF</sequence>
<keyword evidence="25" id="KW-1185">Reference proteome</keyword>
<dbReference type="Gene3D" id="1.20.1420.30">
    <property type="entry name" value="NCX, central ion-binding region"/>
    <property type="match status" value="2"/>
</dbReference>
<feature type="transmembrane region" description="Helical" evidence="21">
    <location>
        <begin position="54"/>
        <end position="77"/>
    </location>
</feature>
<dbReference type="PRINTS" id="PR01259">
    <property type="entry name" value="NACAEXCHNGR"/>
</dbReference>
<feature type="coiled-coil region" evidence="20">
    <location>
        <begin position="256"/>
        <end position="287"/>
    </location>
</feature>
<dbReference type="PANTHER" id="PTHR11878">
    <property type="entry name" value="SODIUM/CALCIUM EXCHANGER"/>
    <property type="match status" value="1"/>
</dbReference>
<evidence type="ECO:0000256" key="18">
    <source>
        <dbReference type="ARBA" id="ARBA00023201"/>
    </source>
</evidence>
<evidence type="ECO:0000256" key="6">
    <source>
        <dbReference type="ARBA" id="ARBA00022568"/>
    </source>
</evidence>
<evidence type="ECO:0000256" key="21">
    <source>
        <dbReference type="SAM" id="Phobius"/>
    </source>
</evidence>
<dbReference type="EnsemblMetazoa" id="XM_014395010.2">
    <property type="protein sequence ID" value="XP_014250496.1"/>
    <property type="gene ID" value="LOC106667204"/>
</dbReference>
<dbReference type="InterPro" id="IPR003644">
    <property type="entry name" value="Calx_beta"/>
</dbReference>
<dbReference type="Pfam" id="PF03160">
    <property type="entry name" value="Calx-beta"/>
    <property type="match status" value="1"/>
</dbReference>
<keyword evidence="12" id="KW-0112">Calmodulin-binding</keyword>
<keyword evidence="6" id="KW-0109">Calcium transport</keyword>
<dbReference type="InterPro" id="IPR004836">
    <property type="entry name" value="Na_Ca_Ex"/>
</dbReference>
<reference evidence="24" key="1">
    <citation type="submission" date="2022-01" db="UniProtKB">
        <authorList>
            <consortium name="EnsemblMetazoa"/>
        </authorList>
    </citation>
    <scope>IDENTIFICATION</scope>
</reference>
<dbReference type="OMA" id="TFSMGCH"/>
<evidence type="ECO:0000313" key="25">
    <source>
        <dbReference type="Proteomes" id="UP000494040"/>
    </source>
</evidence>
<evidence type="ECO:0000256" key="5">
    <source>
        <dbReference type="ARBA" id="ARBA00022475"/>
    </source>
</evidence>
<feature type="transmembrane region" description="Helical" evidence="21">
    <location>
        <begin position="835"/>
        <end position="857"/>
    </location>
</feature>
<feature type="domain" description="Calx-beta" evidence="23">
    <location>
        <begin position="344"/>
        <end position="442"/>
    </location>
</feature>
<evidence type="ECO:0000256" key="10">
    <source>
        <dbReference type="ARBA" id="ARBA00022737"/>
    </source>
</evidence>
<dbReference type="GO" id="GO:0098794">
    <property type="term" value="C:postsynapse"/>
    <property type="evidence" value="ECO:0007669"/>
    <property type="project" value="TreeGrafter"/>
</dbReference>
<dbReference type="InterPro" id="IPR051171">
    <property type="entry name" value="CaCA"/>
</dbReference>
<name>A0A8I6RS58_CIMLE</name>
<dbReference type="SMART" id="SM00237">
    <property type="entry name" value="Calx_beta"/>
    <property type="match status" value="2"/>
</dbReference>
<dbReference type="InterPro" id="IPR044880">
    <property type="entry name" value="NCX_ion-bd_dom_sf"/>
</dbReference>
<comment type="catalytic activity">
    <reaction evidence="19">
        <text>Ca(2+)(in) + 3 Na(+)(out) = Ca(2+)(out) + 3 Na(+)(in)</text>
        <dbReference type="Rhea" id="RHEA:69955"/>
        <dbReference type="ChEBI" id="CHEBI:29101"/>
        <dbReference type="ChEBI" id="CHEBI:29108"/>
    </reaction>
</comment>
<keyword evidence="14" id="KW-0915">Sodium</keyword>
<feature type="signal peptide" evidence="22">
    <location>
        <begin position="1"/>
        <end position="17"/>
    </location>
</feature>
<dbReference type="GO" id="GO:0030424">
    <property type="term" value="C:axon"/>
    <property type="evidence" value="ECO:0007669"/>
    <property type="project" value="TreeGrafter"/>
</dbReference>
<keyword evidence="10" id="KW-0677">Repeat</keyword>
<dbReference type="GeneID" id="106667204"/>
<dbReference type="Pfam" id="PF16494">
    <property type="entry name" value="Na_Ca_ex_C"/>
    <property type="match status" value="1"/>
</dbReference>
<evidence type="ECO:0000256" key="17">
    <source>
        <dbReference type="ARBA" id="ARBA00023180"/>
    </source>
</evidence>
<evidence type="ECO:0000256" key="20">
    <source>
        <dbReference type="SAM" id="Coils"/>
    </source>
</evidence>
<keyword evidence="18" id="KW-0739">Sodium transport</keyword>
<evidence type="ECO:0000259" key="23">
    <source>
        <dbReference type="SMART" id="SM00237"/>
    </source>
</evidence>
<dbReference type="GO" id="GO:0046872">
    <property type="term" value="F:metal ion binding"/>
    <property type="evidence" value="ECO:0007669"/>
    <property type="project" value="UniProtKB-KW"/>
</dbReference>
<keyword evidence="16 21" id="KW-0472">Membrane</keyword>
<keyword evidence="5" id="KW-1003">Cell membrane</keyword>
<evidence type="ECO:0000256" key="12">
    <source>
        <dbReference type="ARBA" id="ARBA00022860"/>
    </source>
</evidence>
<keyword evidence="3" id="KW-0813">Transport</keyword>
<dbReference type="Gene3D" id="2.60.40.2030">
    <property type="match status" value="2"/>
</dbReference>
<feature type="transmembrane region" description="Helical" evidence="21">
    <location>
        <begin position="685"/>
        <end position="705"/>
    </location>
</feature>
<accession>A0A8I6RS58</accession>
<keyword evidence="8" id="KW-0479">Metal-binding</keyword>
<evidence type="ECO:0000256" key="1">
    <source>
        <dbReference type="ARBA" id="ARBA00004651"/>
    </source>
</evidence>
<keyword evidence="9 22" id="KW-0732">Signal</keyword>
<evidence type="ECO:0000256" key="13">
    <source>
        <dbReference type="ARBA" id="ARBA00022989"/>
    </source>
</evidence>
<evidence type="ECO:0000256" key="4">
    <source>
        <dbReference type="ARBA" id="ARBA00022449"/>
    </source>
</evidence>
<evidence type="ECO:0000256" key="22">
    <source>
        <dbReference type="SAM" id="SignalP"/>
    </source>
</evidence>
<dbReference type="OrthoDB" id="418484at2759"/>
<keyword evidence="20" id="KW-0175">Coiled coil</keyword>
<dbReference type="InterPro" id="IPR032452">
    <property type="entry name" value="Na_Ca_Ex_C-exten"/>
</dbReference>
<dbReference type="SUPFAM" id="SSF141072">
    <property type="entry name" value="CalX-like"/>
    <property type="match status" value="2"/>
</dbReference>
<dbReference type="KEGG" id="clec:106667204"/>
<keyword evidence="7 21" id="KW-0812">Transmembrane</keyword>
<dbReference type="PANTHER" id="PTHR11878:SF65">
    <property type="entry name" value="NA_CA-EXCHANGE PROTEIN, ISOFORM G"/>
    <property type="match status" value="1"/>
</dbReference>
<evidence type="ECO:0000256" key="19">
    <source>
        <dbReference type="ARBA" id="ARBA00033667"/>
    </source>
</evidence>
<evidence type="ECO:0000256" key="3">
    <source>
        <dbReference type="ARBA" id="ARBA00022448"/>
    </source>
</evidence>
<keyword evidence="11" id="KW-0106">Calcium</keyword>
<feature type="transmembrane region" description="Helical" evidence="21">
    <location>
        <begin position="205"/>
        <end position="225"/>
    </location>
</feature>
<keyword evidence="15" id="KW-0406">Ion transport</keyword>
<evidence type="ECO:0000256" key="11">
    <source>
        <dbReference type="ARBA" id="ARBA00022837"/>
    </source>
</evidence>
<evidence type="ECO:0000256" key="2">
    <source>
        <dbReference type="ARBA" id="ARBA00007489"/>
    </source>
</evidence>
<feature type="transmembrane region" description="Helical" evidence="21">
    <location>
        <begin position="762"/>
        <end position="782"/>
    </location>
</feature>
<feature type="transmembrane region" description="Helical" evidence="21">
    <location>
        <begin position="174"/>
        <end position="193"/>
    </location>
</feature>
<dbReference type="InterPro" id="IPR038081">
    <property type="entry name" value="CalX-like_sf"/>
</dbReference>
<feature type="domain" description="Calx-beta" evidence="23">
    <location>
        <begin position="466"/>
        <end position="565"/>
    </location>
</feature>
<feature type="transmembrane region" description="Helical" evidence="21">
    <location>
        <begin position="139"/>
        <end position="162"/>
    </location>
</feature>
<dbReference type="RefSeq" id="XP_014250496.1">
    <property type="nucleotide sequence ID" value="XM_014395010.2"/>
</dbReference>
<comment type="subcellular location">
    <subcellularLocation>
        <location evidence="1">Cell membrane</location>
        <topology evidence="1">Multi-pass membrane protein</topology>
    </subcellularLocation>
</comment>
<evidence type="ECO:0000256" key="15">
    <source>
        <dbReference type="ARBA" id="ARBA00023065"/>
    </source>
</evidence>
<evidence type="ECO:0000313" key="24">
    <source>
        <dbReference type="EnsemblMetazoa" id="XP_014250496.1"/>
    </source>
</evidence>
<dbReference type="AlphaFoldDB" id="A0A8I6RS58"/>
<dbReference type="InterPro" id="IPR004837">
    <property type="entry name" value="NaCa_Exmemb"/>
</dbReference>
<evidence type="ECO:0000256" key="8">
    <source>
        <dbReference type="ARBA" id="ARBA00022723"/>
    </source>
</evidence>